<evidence type="ECO:0000256" key="1">
    <source>
        <dbReference type="SAM" id="Phobius"/>
    </source>
</evidence>
<organism evidence="2 3">
    <name type="scientific">Stackebrandtia nassauensis (strain DSM 44728 / CIP 108903 / NRRL B-16338 / NBRC 102104 / LLR-40K-21)</name>
    <dbReference type="NCBI Taxonomy" id="446470"/>
    <lineage>
        <taxon>Bacteria</taxon>
        <taxon>Bacillati</taxon>
        <taxon>Actinomycetota</taxon>
        <taxon>Actinomycetes</taxon>
        <taxon>Glycomycetales</taxon>
        <taxon>Glycomycetaceae</taxon>
        <taxon>Stackebrandtia</taxon>
    </lineage>
</organism>
<evidence type="ECO:0000313" key="2">
    <source>
        <dbReference type="EMBL" id="ADD45619.1"/>
    </source>
</evidence>
<evidence type="ECO:0000313" key="3">
    <source>
        <dbReference type="Proteomes" id="UP000000844"/>
    </source>
</evidence>
<dbReference type="Proteomes" id="UP000000844">
    <property type="component" value="Chromosome"/>
</dbReference>
<gene>
    <name evidence="2" type="ordered locus">Snas_5993</name>
</gene>
<dbReference type="eggNOG" id="ENOG5033HKJ">
    <property type="taxonomic scope" value="Bacteria"/>
</dbReference>
<dbReference type="RefSeq" id="WP_013021190.1">
    <property type="nucleotide sequence ID" value="NC_013947.1"/>
</dbReference>
<feature type="transmembrane region" description="Helical" evidence="1">
    <location>
        <begin position="36"/>
        <end position="58"/>
    </location>
</feature>
<dbReference type="KEGG" id="sna:Snas_5993"/>
<protein>
    <submittedName>
        <fullName evidence="2">Uncharacterized protein</fullName>
    </submittedName>
</protein>
<keyword evidence="3" id="KW-1185">Reference proteome</keyword>
<keyword evidence="1" id="KW-0472">Membrane</keyword>
<dbReference type="AlphaFoldDB" id="D3Q090"/>
<dbReference type="HOGENOM" id="CLU_183103_0_0_11"/>
<proteinExistence type="predicted"/>
<keyword evidence="1" id="KW-0812">Transmembrane</keyword>
<keyword evidence="1" id="KW-1133">Transmembrane helix</keyword>
<dbReference type="EMBL" id="CP001778">
    <property type="protein sequence ID" value="ADD45619.1"/>
    <property type="molecule type" value="Genomic_DNA"/>
</dbReference>
<sequence>MKFLVIQICGMVVLAIGGQGAIRLLIDHGDRGLLDWLPGGFAVTLAGYVLVAIIGLLLGGWGADKHKKQQQAERA</sequence>
<accession>D3Q090</accession>
<reference evidence="2 3" key="1">
    <citation type="journal article" date="2009" name="Stand. Genomic Sci.">
        <title>Complete genome sequence of Stackebrandtia nassauensis type strain (LLR-40K-21).</title>
        <authorList>
            <person name="Munk C."/>
            <person name="Lapidus A."/>
            <person name="Copeland A."/>
            <person name="Jando M."/>
            <person name="Mayilraj S."/>
            <person name="Glavina Del Rio T."/>
            <person name="Nolan M."/>
            <person name="Chen F."/>
            <person name="Lucas S."/>
            <person name="Tice H."/>
            <person name="Cheng J.F."/>
            <person name="Han C."/>
            <person name="Detter J.C."/>
            <person name="Bruce D."/>
            <person name="Goodwin L."/>
            <person name="Chain P."/>
            <person name="Pitluck S."/>
            <person name="Goker M."/>
            <person name="Ovchinikova G."/>
            <person name="Pati A."/>
            <person name="Ivanova N."/>
            <person name="Mavromatis K."/>
            <person name="Chen A."/>
            <person name="Palaniappan K."/>
            <person name="Land M."/>
            <person name="Hauser L."/>
            <person name="Chang Y.J."/>
            <person name="Jeffries C.D."/>
            <person name="Bristow J."/>
            <person name="Eisen J.A."/>
            <person name="Markowitz V."/>
            <person name="Hugenholtz P."/>
            <person name="Kyrpides N.C."/>
            <person name="Klenk H.P."/>
        </authorList>
    </citation>
    <scope>NUCLEOTIDE SEQUENCE [LARGE SCALE GENOMIC DNA]</scope>
    <source>
        <strain evidence="3">DSM 44728 / CIP 108903 / NRRL B-16338 / NBRC 102104 / LLR-40K-21</strain>
    </source>
</reference>
<name>D3Q090_STANL</name>